<evidence type="ECO:0000256" key="2">
    <source>
        <dbReference type="ARBA" id="ARBA00004123"/>
    </source>
</evidence>
<dbReference type="GO" id="GO:0004518">
    <property type="term" value="F:nuclease activity"/>
    <property type="evidence" value="ECO:0007669"/>
    <property type="project" value="UniProtKB-KW"/>
</dbReference>
<evidence type="ECO:0000256" key="4">
    <source>
        <dbReference type="ARBA" id="ARBA00022722"/>
    </source>
</evidence>
<feature type="domain" description="DDE Tnp4" evidence="9">
    <location>
        <begin position="246"/>
        <end position="385"/>
    </location>
</feature>
<dbReference type="GO" id="GO:0016787">
    <property type="term" value="F:hydrolase activity"/>
    <property type="evidence" value="ECO:0007669"/>
    <property type="project" value="UniProtKB-KW"/>
</dbReference>
<feature type="region of interest" description="Disordered" evidence="8">
    <location>
        <begin position="66"/>
        <end position="100"/>
    </location>
</feature>
<evidence type="ECO:0000313" key="10">
    <source>
        <dbReference type="EMBL" id="KAF9623058.1"/>
    </source>
</evidence>
<dbReference type="GO" id="GO:0046872">
    <property type="term" value="F:metal ion binding"/>
    <property type="evidence" value="ECO:0007669"/>
    <property type="project" value="UniProtKB-KW"/>
</dbReference>
<dbReference type="EMBL" id="JADFTS010000002">
    <property type="protein sequence ID" value="KAF9623058.1"/>
    <property type="molecule type" value="Genomic_DNA"/>
</dbReference>
<dbReference type="InterPro" id="IPR027806">
    <property type="entry name" value="HARBI1_dom"/>
</dbReference>
<keyword evidence="11" id="KW-1185">Reference proteome</keyword>
<sequence length="449" mass="49365">MSSNTPNSMDSRLLASLLPSLVSQLLIVVLSLLPNNTNNSSHPSSNLFPIISNLLTSSQIATSMSLLSPSKKRKRASTSSSPSSREDGEENDGDGGENSYCSSRVPRQDIDAFKVCFRMSSCTFEWLCGLLEPLLECRDPHGSRLNISAEIRLGIGLFRFATGSDYGDIARRFRVSESIARFCTKQLCRVLCTNFRFWIAFPNANELESVASSFEGVSGFSNCCGVIGCTRFKVVKGGHCNEENLGEESVVAQIVVDNSFRILSIVAGFRGGKCDSRVLKCSTLYRDVEEGRLLNGSSIDIEAIAVPQYLVGNEGYPLLPWLMVPFVDPVPASHEDHFNVELTKMRQPALRTFASLKNWGILNKPIEEEFKTAIACIGACSILHNALLMREDYSALSEEMGDYADHDQCSQYCPESSLEENTTVQKASTVRSALARKVQDDLNSNQPTS</sequence>
<gene>
    <name evidence="10" type="ORF">IFM89_036194</name>
</gene>
<dbReference type="PANTHER" id="PTHR22930">
    <property type="match status" value="1"/>
</dbReference>
<dbReference type="Pfam" id="PF13359">
    <property type="entry name" value="DDE_Tnp_4"/>
    <property type="match status" value="1"/>
</dbReference>
<dbReference type="PANTHER" id="PTHR22930:SF190">
    <property type="entry name" value="OS06G0164500 PROTEIN"/>
    <property type="match status" value="1"/>
</dbReference>
<proteinExistence type="inferred from homology"/>
<comment type="caution">
    <text evidence="10">The sequence shown here is derived from an EMBL/GenBank/DDBJ whole genome shotgun (WGS) entry which is preliminary data.</text>
</comment>
<evidence type="ECO:0000259" key="9">
    <source>
        <dbReference type="Pfam" id="PF13359"/>
    </source>
</evidence>
<evidence type="ECO:0000256" key="6">
    <source>
        <dbReference type="ARBA" id="ARBA00022801"/>
    </source>
</evidence>
<protein>
    <recommendedName>
        <fullName evidence="9">DDE Tnp4 domain-containing protein</fullName>
    </recommendedName>
</protein>
<evidence type="ECO:0000256" key="7">
    <source>
        <dbReference type="ARBA" id="ARBA00023242"/>
    </source>
</evidence>
<reference evidence="10 11" key="1">
    <citation type="submission" date="2020-10" db="EMBL/GenBank/DDBJ databases">
        <title>The Coptis chinensis genome and diversification of protoberbering-type alkaloids.</title>
        <authorList>
            <person name="Wang B."/>
            <person name="Shu S."/>
            <person name="Song C."/>
            <person name="Liu Y."/>
        </authorList>
    </citation>
    <scope>NUCLEOTIDE SEQUENCE [LARGE SCALE GENOMIC DNA]</scope>
    <source>
        <strain evidence="10">HL-2020</strain>
        <tissue evidence="10">Leaf</tissue>
    </source>
</reference>
<dbReference type="AlphaFoldDB" id="A0A835ITY4"/>
<keyword evidence="4" id="KW-0540">Nuclease</keyword>
<dbReference type="InterPro" id="IPR045249">
    <property type="entry name" value="HARBI1-like"/>
</dbReference>
<evidence type="ECO:0000256" key="3">
    <source>
        <dbReference type="ARBA" id="ARBA00006958"/>
    </source>
</evidence>
<comment type="subcellular location">
    <subcellularLocation>
        <location evidence="2">Nucleus</location>
    </subcellularLocation>
</comment>
<evidence type="ECO:0000256" key="1">
    <source>
        <dbReference type="ARBA" id="ARBA00001968"/>
    </source>
</evidence>
<keyword evidence="7" id="KW-0539">Nucleus</keyword>
<organism evidence="10 11">
    <name type="scientific">Coptis chinensis</name>
    <dbReference type="NCBI Taxonomy" id="261450"/>
    <lineage>
        <taxon>Eukaryota</taxon>
        <taxon>Viridiplantae</taxon>
        <taxon>Streptophyta</taxon>
        <taxon>Embryophyta</taxon>
        <taxon>Tracheophyta</taxon>
        <taxon>Spermatophyta</taxon>
        <taxon>Magnoliopsida</taxon>
        <taxon>Ranunculales</taxon>
        <taxon>Ranunculaceae</taxon>
        <taxon>Coptidoideae</taxon>
        <taxon>Coptis</taxon>
    </lineage>
</organism>
<dbReference type="GO" id="GO:0005634">
    <property type="term" value="C:nucleus"/>
    <property type="evidence" value="ECO:0007669"/>
    <property type="project" value="UniProtKB-SubCell"/>
</dbReference>
<evidence type="ECO:0000256" key="5">
    <source>
        <dbReference type="ARBA" id="ARBA00022723"/>
    </source>
</evidence>
<name>A0A835ITY4_9MAGN</name>
<dbReference type="OrthoDB" id="2668416at2759"/>
<comment type="cofactor">
    <cofactor evidence="1">
        <name>a divalent metal cation</name>
        <dbReference type="ChEBI" id="CHEBI:60240"/>
    </cofactor>
</comment>
<evidence type="ECO:0000256" key="8">
    <source>
        <dbReference type="SAM" id="MobiDB-lite"/>
    </source>
</evidence>
<dbReference type="Proteomes" id="UP000631114">
    <property type="component" value="Unassembled WGS sequence"/>
</dbReference>
<comment type="similarity">
    <text evidence="3">Belongs to the HARBI1 family.</text>
</comment>
<accession>A0A835ITY4</accession>
<keyword evidence="5" id="KW-0479">Metal-binding</keyword>
<keyword evidence="6" id="KW-0378">Hydrolase</keyword>
<evidence type="ECO:0000313" key="11">
    <source>
        <dbReference type="Proteomes" id="UP000631114"/>
    </source>
</evidence>